<dbReference type="EMBL" id="JAVDQA010000006">
    <property type="protein sequence ID" value="MDR6301436.1"/>
    <property type="molecule type" value="Genomic_DNA"/>
</dbReference>
<keyword evidence="2" id="KW-1185">Reference proteome</keyword>
<protein>
    <recommendedName>
        <fullName evidence="3">Nucleoid associated protein NdpA</fullName>
    </recommendedName>
</protein>
<sequence>MINLYAAQIESLSIHRVGNKSRNEGIFLSENPYSLNDEMHALLKEYFLKSFREKEENYYQFVHEADLEFHELYNLSTAIFENPGEIHEHSKKIAQHLFDQAKHPHIKSGEVYVVYFENLMLNNERVDGIGIFKSELKHDFLQFDEKGNDLEAILQQGVNLNKLDKGALIFNSNKEEGYRILSVDSNRYDTKYWLEQFLGVDIFADENFNTKSYLKFCQNFAKDVVLPAEDKQQEVMFMNRAVNHFAKNDNFEESNFLNEVVENPALIPEFQNYKTEKAPKYKIEDLTQFPVSNTAVSAARKKIKSVINLDTNVQIKMDFINPDSAEKFIEKGWDEERQMYYYLVYFNKEEKS</sequence>
<dbReference type="Pfam" id="PF04245">
    <property type="entry name" value="NA37"/>
    <property type="match status" value="1"/>
</dbReference>
<name>A0ABU1K762_9FLAO</name>
<reference evidence="1 2" key="1">
    <citation type="submission" date="2023-07" db="EMBL/GenBank/DDBJ databases">
        <title>Genomic Encyclopedia of Type Strains, Phase IV (KMG-IV): sequencing the most valuable type-strain genomes for metagenomic binning, comparative biology and taxonomic classification.</title>
        <authorList>
            <person name="Goeker M."/>
        </authorList>
    </citation>
    <scope>NUCLEOTIDE SEQUENCE [LARGE SCALE GENOMIC DNA]</scope>
    <source>
        <strain evidence="1 2">DSM 102814</strain>
    </source>
</reference>
<dbReference type="InterPro" id="IPR007358">
    <property type="entry name" value="Nucleoid_associated_NdpA"/>
</dbReference>
<organism evidence="1 2">
    <name type="scientific">Mesonia maritima</name>
    <dbReference type="NCBI Taxonomy" id="1793873"/>
    <lineage>
        <taxon>Bacteria</taxon>
        <taxon>Pseudomonadati</taxon>
        <taxon>Bacteroidota</taxon>
        <taxon>Flavobacteriia</taxon>
        <taxon>Flavobacteriales</taxon>
        <taxon>Flavobacteriaceae</taxon>
        <taxon>Mesonia</taxon>
    </lineage>
</organism>
<evidence type="ECO:0000313" key="2">
    <source>
        <dbReference type="Proteomes" id="UP001257659"/>
    </source>
</evidence>
<evidence type="ECO:0000313" key="1">
    <source>
        <dbReference type="EMBL" id="MDR6301436.1"/>
    </source>
</evidence>
<proteinExistence type="predicted"/>
<evidence type="ECO:0008006" key="3">
    <source>
        <dbReference type="Google" id="ProtNLM"/>
    </source>
</evidence>
<gene>
    <name evidence="1" type="ORF">GGR31_002105</name>
</gene>
<dbReference type="Proteomes" id="UP001257659">
    <property type="component" value="Unassembled WGS sequence"/>
</dbReference>
<dbReference type="RefSeq" id="WP_309728839.1">
    <property type="nucleotide sequence ID" value="NZ_JAVDQA010000006.1"/>
</dbReference>
<comment type="caution">
    <text evidence="1">The sequence shown here is derived from an EMBL/GenBank/DDBJ whole genome shotgun (WGS) entry which is preliminary data.</text>
</comment>
<accession>A0ABU1K762</accession>